<dbReference type="AlphaFoldDB" id="A0A3E0E029"/>
<dbReference type="RefSeq" id="WP_115815274.1">
    <property type="nucleotide sequence ID" value="NZ_QUNI01000029.1"/>
</dbReference>
<organism evidence="1 2">
    <name type="scientific">Flavobacterium aquicola</name>
    <dbReference type="NCBI Taxonomy" id="1682742"/>
    <lineage>
        <taxon>Bacteria</taxon>
        <taxon>Pseudomonadati</taxon>
        <taxon>Bacteroidota</taxon>
        <taxon>Flavobacteriia</taxon>
        <taxon>Flavobacteriales</taxon>
        <taxon>Flavobacteriaceae</taxon>
        <taxon>Flavobacterium</taxon>
    </lineage>
</organism>
<dbReference type="EMBL" id="QUNI01000029">
    <property type="protein sequence ID" value="REG88756.1"/>
    <property type="molecule type" value="Genomic_DNA"/>
</dbReference>
<protein>
    <submittedName>
        <fullName evidence="1">Uncharacterized protein</fullName>
    </submittedName>
</protein>
<gene>
    <name evidence="1" type="ORF">C8P67_1294</name>
</gene>
<evidence type="ECO:0000313" key="1">
    <source>
        <dbReference type="EMBL" id="REG88756.1"/>
    </source>
</evidence>
<dbReference type="Proteomes" id="UP000257136">
    <property type="component" value="Unassembled WGS sequence"/>
</dbReference>
<evidence type="ECO:0000313" key="2">
    <source>
        <dbReference type="Proteomes" id="UP000257136"/>
    </source>
</evidence>
<proteinExistence type="predicted"/>
<sequence>MTEEDLKEFIKLNSEKEIYDKYLLGQDVWYFTKNITDENPLLFYDKFKKFISSKLNIHFHNISIIGSAKTKYSFSPKKNFREFHDKSDFDIVLVSSELFTYFWSAFYDISQNQRVENYQGLTSNIFRKFISVKEDDPHYDNEALKNWQRKLTEFKTQLQLEYKIYSDINYRIYANWESVESYHIKGIKILKNKLNETN</sequence>
<name>A0A3E0E029_9FLAO</name>
<keyword evidence="2" id="KW-1185">Reference proteome</keyword>
<dbReference type="OrthoDB" id="7058235at2"/>
<comment type="caution">
    <text evidence="1">The sequence shown here is derived from an EMBL/GenBank/DDBJ whole genome shotgun (WGS) entry which is preliminary data.</text>
</comment>
<reference evidence="1 2" key="1">
    <citation type="submission" date="2018-08" db="EMBL/GenBank/DDBJ databases">
        <title>Genomic Encyclopedia of Archaeal and Bacterial Type Strains, Phase II (KMG-II): from individual species to whole genera.</title>
        <authorList>
            <person name="Goeker M."/>
        </authorList>
    </citation>
    <scope>NUCLEOTIDE SEQUENCE [LARGE SCALE GENOMIC DNA]</scope>
    <source>
        <strain evidence="1 2">DSM 100880</strain>
    </source>
</reference>
<accession>A0A3E0E029</accession>